<feature type="transmembrane region" description="Helical" evidence="13">
    <location>
        <begin position="70"/>
        <end position="91"/>
    </location>
</feature>
<keyword evidence="10" id="KW-0408">Iron</keyword>
<gene>
    <name evidence="13" type="primary">zupT</name>
    <name evidence="14" type="ORF">SAMN05660831_00743</name>
</gene>
<dbReference type="AlphaFoldDB" id="A0A1I1PEA7"/>
<dbReference type="RefSeq" id="WP_093427369.1">
    <property type="nucleotide sequence ID" value="NZ_FOMJ01000001.1"/>
</dbReference>
<feature type="binding site" description="M2 metal binding site" evidence="13">
    <location>
        <position position="159"/>
    </location>
    <ligand>
        <name>Fe(2+)</name>
        <dbReference type="ChEBI" id="CHEBI:29033"/>
    </ligand>
</feature>
<evidence type="ECO:0000313" key="14">
    <source>
        <dbReference type="EMBL" id="SFD08036.1"/>
    </source>
</evidence>
<evidence type="ECO:0000256" key="8">
    <source>
        <dbReference type="ARBA" id="ARBA00022906"/>
    </source>
</evidence>
<dbReference type="InterPro" id="IPR003689">
    <property type="entry name" value="ZIP"/>
</dbReference>
<dbReference type="NCBIfam" id="NF003243">
    <property type="entry name" value="PRK04201.1"/>
    <property type="match status" value="1"/>
</dbReference>
<evidence type="ECO:0000256" key="6">
    <source>
        <dbReference type="ARBA" id="ARBA00022723"/>
    </source>
</evidence>
<evidence type="ECO:0000256" key="2">
    <source>
        <dbReference type="ARBA" id="ARBA00009703"/>
    </source>
</evidence>
<feature type="transmembrane region" description="Helical" evidence="13">
    <location>
        <begin position="148"/>
        <end position="170"/>
    </location>
</feature>
<feature type="transmembrane region" description="Helical" evidence="13">
    <location>
        <begin position="112"/>
        <end position="128"/>
    </location>
</feature>
<feature type="transmembrane region" description="Helical" evidence="13">
    <location>
        <begin position="6"/>
        <end position="29"/>
    </location>
</feature>
<keyword evidence="5 13" id="KW-0812">Transmembrane</keyword>
<keyword evidence="12 13" id="KW-0472">Membrane</keyword>
<keyword evidence="9 13" id="KW-1133">Transmembrane helix</keyword>
<dbReference type="OrthoDB" id="9787346at2"/>
<evidence type="ECO:0000256" key="9">
    <source>
        <dbReference type="ARBA" id="ARBA00022989"/>
    </source>
</evidence>
<evidence type="ECO:0000256" key="10">
    <source>
        <dbReference type="ARBA" id="ARBA00023004"/>
    </source>
</evidence>
<evidence type="ECO:0000256" key="1">
    <source>
        <dbReference type="ARBA" id="ARBA00004651"/>
    </source>
</evidence>
<name>A0A1I1PEA7_9GAMM</name>
<protein>
    <recommendedName>
        <fullName evidence="13">Zinc transporter ZupT</fullName>
    </recommendedName>
</protein>
<comment type="catalytic activity">
    <reaction evidence="13">
        <text>Zn(2+)(in) = Zn(2+)(out)</text>
        <dbReference type="Rhea" id="RHEA:29351"/>
        <dbReference type="ChEBI" id="CHEBI:29105"/>
    </reaction>
</comment>
<evidence type="ECO:0000313" key="15">
    <source>
        <dbReference type="Proteomes" id="UP000198611"/>
    </source>
</evidence>
<comment type="subcellular location">
    <subcellularLocation>
        <location evidence="1 13">Cell membrane</location>
        <topology evidence="1 13">Multi-pass membrane protein</topology>
    </subcellularLocation>
</comment>
<dbReference type="GO" id="GO:0005886">
    <property type="term" value="C:plasma membrane"/>
    <property type="evidence" value="ECO:0007669"/>
    <property type="project" value="UniProtKB-SubCell"/>
</dbReference>
<feature type="binding site" description="M2 metal binding site" evidence="13">
    <location>
        <position position="130"/>
    </location>
    <ligand>
        <name>Fe(2+)</name>
        <dbReference type="ChEBI" id="CHEBI:29033"/>
    </ligand>
</feature>
<keyword evidence="6" id="KW-0479">Metal-binding</keyword>
<feature type="transmembrane region" description="Helical" evidence="13">
    <location>
        <begin position="206"/>
        <end position="228"/>
    </location>
</feature>
<keyword evidence="15" id="KW-1185">Reference proteome</keyword>
<feature type="binding site" description="M1 metal binding site" evidence="13">
    <location>
        <position position="130"/>
    </location>
    <ligand>
        <name>Zn(2+)</name>
        <dbReference type="ChEBI" id="CHEBI:29105"/>
    </ligand>
</feature>
<feature type="transmembrane region" description="Helical" evidence="13">
    <location>
        <begin position="240"/>
        <end position="258"/>
    </location>
</feature>
<feature type="binding site" description="M2 metal binding site" evidence="13">
    <location>
        <position position="188"/>
    </location>
    <ligand>
        <name>Fe(2+)</name>
        <dbReference type="ChEBI" id="CHEBI:29033"/>
    </ligand>
</feature>
<evidence type="ECO:0000256" key="7">
    <source>
        <dbReference type="ARBA" id="ARBA00022833"/>
    </source>
</evidence>
<feature type="transmembrane region" description="Helical" evidence="13">
    <location>
        <begin position="177"/>
        <end position="200"/>
    </location>
</feature>
<evidence type="ECO:0000256" key="12">
    <source>
        <dbReference type="ARBA" id="ARBA00023136"/>
    </source>
</evidence>
<keyword evidence="8 13" id="KW-0864">Zinc transport</keyword>
<dbReference type="PANTHER" id="PTHR11040:SF205">
    <property type="entry name" value="ZINC TRANSPORTER ZUPT"/>
    <property type="match status" value="1"/>
</dbReference>
<accession>A0A1I1PEA7</accession>
<keyword evidence="7 13" id="KW-0862">Zinc</keyword>
<proteinExistence type="inferred from homology"/>
<keyword evidence="3 13" id="KW-0813">Transport</keyword>
<reference evidence="14 15" key="1">
    <citation type="submission" date="2016-10" db="EMBL/GenBank/DDBJ databases">
        <authorList>
            <person name="de Groot N.N."/>
        </authorList>
    </citation>
    <scope>NUCLEOTIDE SEQUENCE [LARGE SCALE GENOMIC DNA]</scope>
    <source>
        <strain evidence="14 15">HL3</strain>
    </source>
</reference>
<dbReference type="Proteomes" id="UP000198611">
    <property type="component" value="Unassembled WGS sequence"/>
</dbReference>
<organism evidence="14 15">
    <name type="scientific">Thiohalospira halophila DSM 15071</name>
    <dbReference type="NCBI Taxonomy" id="1123397"/>
    <lineage>
        <taxon>Bacteria</taxon>
        <taxon>Pseudomonadati</taxon>
        <taxon>Pseudomonadota</taxon>
        <taxon>Gammaproteobacteria</taxon>
        <taxon>Thiohalospirales</taxon>
        <taxon>Thiohalospiraceae</taxon>
        <taxon>Thiohalospira</taxon>
    </lineage>
</organism>
<feature type="binding site" description="M1 metal binding site" evidence="13">
    <location>
        <position position="155"/>
    </location>
    <ligand>
        <name>Zn(2+)</name>
        <dbReference type="ChEBI" id="CHEBI:29105"/>
    </ligand>
</feature>
<evidence type="ECO:0000256" key="5">
    <source>
        <dbReference type="ARBA" id="ARBA00022692"/>
    </source>
</evidence>
<feature type="binding site" description="M1 metal binding site" evidence="13">
    <location>
        <position position="159"/>
    </location>
    <ligand>
        <name>Zn(2+)</name>
        <dbReference type="ChEBI" id="CHEBI:29105"/>
    </ligand>
</feature>
<feature type="binding site" description="M2 metal binding site" evidence="13">
    <location>
        <position position="156"/>
    </location>
    <ligand>
        <name>Fe(2+)</name>
        <dbReference type="ChEBI" id="CHEBI:29033"/>
    </ligand>
</feature>
<dbReference type="Pfam" id="PF02535">
    <property type="entry name" value="Zip"/>
    <property type="match status" value="1"/>
</dbReference>
<keyword evidence="11 13" id="KW-0406">Ion transport</keyword>
<evidence type="ECO:0000256" key="3">
    <source>
        <dbReference type="ARBA" id="ARBA00022448"/>
    </source>
</evidence>
<dbReference type="HAMAP" id="MF_00548">
    <property type="entry name" value="ZupT"/>
    <property type="match status" value="1"/>
</dbReference>
<keyword evidence="4 13" id="KW-1003">Cell membrane</keyword>
<evidence type="ECO:0000256" key="4">
    <source>
        <dbReference type="ARBA" id="ARBA00022475"/>
    </source>
</evidence>
<feature type="transmembrane region" description="Helical" evidence="13">
    <location>
        <begin position="36"/>
        <end position="58"/>
    </location>
</feature>
<comment type="function">
    <text evidence="13">Mediates zinc uptake. May also transport other divalent cations.</text>
</comment>
<dbReference type="GO" id="GO:0005385">
    <property type="term" value="F:zinc ion transmembrane transporter activity"/>
    <property type="evidence" value="ECO:0007669"/>
    <property type="project" value="UniProtKB-UniRule"/>
</dbReference>
<dbReference type="InterPro" id="IPR023498">
    <property type="entry name" value="Zn_transptr_ZupT"/>
</dbReference>
<dbReference type="PANTHER" id="PTHR11040">
    <property type="entry name" value="ZINC/IRON TRANSPORTER"/>
    <property type="match status" value="1"/>
</dbReference>
<dbReference type="EMBL" id="FOMJ01000001">
    <property type="protein sequence ID" value="SFD08036.1"/>
    <property type="molecule type" value="Genomic_DNA"/>
</dbReference>
<comment type="similarity">
    <text evidence="2 13">Belongs to the ZIP transporter (TC 2.A.5) family. ZupT subfamily.</text>
</comment>
<feature type="binding site" description="M2 metal binding site" evidence="13">
    <location>
        <position position="127"/>
    </location>
    <ligand>
        <name>Fe(2+)</name>
        <dbReference type="ChEBI" id="CHEBI:29033"/>
    </ligand>
</feature>
<dbReference type="GO" id="GO:0046872">
    <property type="term" value="F:metal ion binding"/>
    <property type="evidence" value="ECO:0007669"/>
    <property type="project" value="UniProtKB-KW"/>
</dbReference>
<sequence>MESAAVTALALTTVAGLATGLGGVAALFIRRDQHAFLAVSLGLSAGVMIYISFVELYADAVEYIGGENGEWIATTAFLLGMVATAIIDGLVPEGENPHQARSLESIREDPRLLRLGTLAALAITLHNFPEGMATFIAALTDPVVGSSVALAVGLHNIPEGIAVAIPLFYATARRGRAVGLAFLSGLAEPLGALAAFLVLRPFLDDALMGIVFAAVAGIMVFVSLDQLVPNAKLYGRGHQSVYGLVGGMALMATLLNLAG</sequence>
<dbReference type="STRING" id="1123397.SAMN05660831_00743"/>
<evidence type="ECO:0000256" key="11">
    <source>
        <dbReference type="ARBA" id="ARBA00023065"/>
    </source>
</evidence>
<evidence type="ECO:0000256" key="13">
    <source>
        <dbReference type="HAMAP-Rule" id="MF_00548"/>
    </source>
</evidence>